<evidence type="ECO:0000256" key="7">
    <source>
        <dbReference type="ARBA" id="ARBA00022741"/>
    </source>
</evidence>
<sequence length="314" mass="35550">MIVYNRIEDIDIDRGSCVTIGNFDGVHKGHQRLINKTVEYAKKNNLLSVVFTFTNHPVNYFMPGYVKNIMSERDKQRVIESLGVDIYIGIKFDENMTSVSAQEYIENILLGKLKAKNIIVGHDFSFARKKEGTTQTLVKAGEKFNFGVEIVTPVLVDGKRVSSTDIRQLISEGKMKEAEKLLGRNYSIGGNVIRARQIGRTLGFPTANIDYDKKLIIPKIGVYATLAKVSGNIYCGATSVGTNPTVNGSSITIETYILNFDGDIYDEYLTVEFLELMRDEIKFDTKEELIEQLFLDKEYVRKNYINTLKKSLHK</sequence>
<evidence type="ECO:0000256" key="10">
    <source>
        <dbReference type="ARBA" id="ARBA00022840"/>
    </source>
</evidence>
<evidence type="ECO:0000313" key="16">
    <source>
        <dbReference type="EMBL" id="WAW15646.1"/>
    </source>
</evidence>
<keyword evidence="8 14" id="KW-0418">Kinase</keyword>
<dbReference type="InterPro" id="IPR002606">
    <property type="entry name" value="Riboflavin_kinase_bac"/>
</dbReference>
<dbReference type="PANTHER" id="PTHR22749:SF6">
    <property type="entry name" value="RIBOFLAVIN KINASE"/>
    <property type="match status" value="1"/>
</dbReference>
<accession>A0ABY7JT45</accession>
<comment type="similarity">
    <text evidence="14">Belongs to the ribF family.</text>
</comment>
<dbReference type="NCBIfam" id="NF004160">
    <property type="entry name" value="PRK05627.1-3"/>
    <property type="match status" value="1"/>
</dbReference>
<dbReference type="InterPro" id="IPR015865">
    <property type="entry name" value="Riboflavin_kinase_bac/euk"/>
</dbReference>
<keyword evidence="10 14" id="KW-0067">ATP-binding</keyword>
<evidence type="ECO:0000256" key="5">
    <source>
        <dbReference type="ARBA" id="ARBA00022679"/>
    </source>
</evidence>
<organism evidence="16 17">
    <name type="scientific">Peptostreptococcus equinus</name>
    <dbReference type="NCBI Taxonomy" id="3003601"/>
    <lineage>
        <taxon>Bacteria</taxon>
        <taxon>Bacillati</taxon>
        <taxon>Bacillota</taxon>
        <taxon>Clostridia</taxon>
        <taxon>Peptostreptococcales</taxon>
        <taxon>Peptostreptococcaceae</taxon>
        <taxon>Peptostreptococcus</taxon>
    </lineage>
</organism>
<comment type="pathway">
    <text evidence="2 14">Cofactor biosynthesis; FMN biosynthesis; FMN from riboflavin (ATP route): step 1/1.</text>
</comment>
<dbReference type="Proteomes" id="UP001164187">
    <property type="component" value="Chromosome"/>
</dbReference>
<keyword evidence="4 14" id="KW-0288">FMN</keyword>
<proteinExistence type="inferred from homology"/>
<dbReference type="NCBIfam" id="NF004162">
    <property type="entry name" value="PRK05627.1-5"/>
    <property type="match status" value="1"/>
</dbReference>
<name>A0ABY7JT45_9FIRM</name>
<keyword evidence="17" id="KW-1185">Reference proteome</keyword>
<dbReference type="InterPro" id="IPR023468">
    <property type="entry name" value="Riboflavin_kinase"/>
</dbReference>
<dbReference type="Gene3D" id="3.40.50.620">
    <property type="entry name" value="HUPs"/>
    <property type="match status" value="1"/>
</dbReference>
<evidence type="ECO:0000256" key="14">
    <source>
        <dbReference type="PIRNR" id="PIRNR004491"/>
    </source>
</evidence>
<keyword evidence="5 14" id="KW-0808">Transferase</keyword>
<evidence type="ECO:0000256" key="13">
    <source>
        <dbReference type="ARBA" id="ARBA00049494"/>
    </source>
</evidence>
<keyword evidence="7 14" id="KW-0547">Nucleotide-binding</keyword>
<keyword evidence="6 14" id="KW-0548">Nucleotidyltransferase</keyword>
<feature type="domain" description="Riboflavin kinase" evidence="15">
    <location>
        <begin position="181"/>
        <end position="305"/>
    </location>
</feature>
<evidence type="ECO:0000256" key="2">
    <source>
        <dbReference type="ARBA" id="ARBA00005201"/>
    </source>
</evidence>
<dbReference type="RefSeq" id="WP_269312323.1">
    <property type="nucleotide sequence ID" value="NZ_CP114052.1"/>
</dbReference>
<evidence type="ECO:0000256" key="6">
    <source>
        <dbReference type="ARBA" id="ARBA00022695"/>
    </source>
</evidence>
<dbReference type="Gene3D" id="2.40.30.30">
    <property type="entry name" value="Riboflavin kinase-like"/>
    <property type="match status" value="1"/>
</dbReference>
<dbReference type="InterPro" id="IPR014729">
    <property type="entry name" value="Rossmann-like_a/b/a_fold"/>
</dbReference>
<comment type="pathway">
    <text evidence="1 14">Cofactor biosynthesis; FAD biosynthesis; FAD from FMN: step 1/1.</text>
</comment>
<evidence type="ECO:0000313" key="17">
    <source>
        <dbReference type="Proteomes" id="UP001164187"/>
    </source>
</evidence>
<dbReference type="CDD" id="cd02064">
    <property type="entry name" value="FAD_synthetase_N"/>
    <property type="match status" value="1"/>
</dbReference>
<evidence type="ECO:0000256" key="3">
    <source>
        <dbReference type="ARBA" id="ARBA00022630"/>
    </source>
</evidence>
<dbReference type="GO" id="GO:0008531">
    <property type="term" value="F:riboflavin kinase activity"/>
    <property type="evidence" value="ECO:0007669"/>
    <property type="project" value="UniProtKB-EC"/>
</dbReference>
<evidence type="ECO:0000256" key="1">
    <source>
        <dbReference type="ARBA" id="ARBA00004726"/>
    </source>
</evidence>
<comment type="catalytic activity">
    <reaction evidence="12 14">
        <text>riboflavin + ATP = FMN + ADP + H(+)</text>
        <dbReference type="Rhea" id="RHEA:14357"/>
        <dbReference type="ChEBI" id="CHEBI:15378"/>
        <dbReference type="ChEBI" id="CHEBI:30616"/>
        <dbReference type="ChEBI" id="CHEBI:57986"/>
        <dbReference type="ChEBI" id="CHEBI:58210"/>
        <dbReference type="ChEBI" id="CHEBI:456216"/>
        <dbReference type="EC" id="2.7.1.26"/>
    </reaction>
</comment>
<dbReference type="SUPFAM" id="SSF82114">
    <property type="entry name" value="Riboflavin kinase-like"/>
    <property type="match status" value="1"/>
</dbReference>
<protein>
    <recommendedName>
        <fullName evidence="14">Riboflavin biosynthesis protein</fullName>
    </recommendedName>
    <domain>
        <recommendedName>
            <fullName evidence="14">Riboflavin kinase</fullName>
            <ecNumber evidence="14">2.7.1.26</ecNumber>
        </recommendedName>
        <alternativeName>
            <fullName evidence="14">Flavokinase</fullName>
        </alternativeName>
    </domain>
    <domain>
        <recommendedName>
            <fullName evidence="14">FMN adenylyltransferase</fullName>
            <ecNumber evidence="14">2.7.7.2</ecNumber>
        </recommendedName>
        <alternativeName>
            <fullName evidence="14">FAD pyrophosphorylase</fullName>
        </alternativeName>
        <alternativeName>
            <fullName evidence="14">FAD synthase</fullName>
        </alternativeName>
    </domain>
</protein>
<keyword evidence="3 14" id="KW-0285">Flavoprotein</keyword>
<dbReference type="EMBL" id="CP114052">
    <property type="protein sequence ID" value="WAW15646.1"/>
    <property type="molecule type" value="Genomic_DNA"/>
</dbReference>
<evidence type="ECO:0000256" key="4">
    <source>
        <dbReference type="ARBA" id="ARBA00022643"/>
    </source>
</evidence>
<evidence type="ECO:0000256" key="12">
    <source>
        <dbReference type="ARBA" id="ARBA00047880"/>
    </source>
</evidence>
<dbReference type="GO" id="GO:0003919">
    <property type="term" value="F:FMN adenylyltransferase activity"/>
    <property type="evidence" value="ECO:0007669"/>
    <property type="project" value="UniProtKB-EC"/>
</dbReference>
<keyword evidence="9 14" id="KW-0274">FAD</keyword>
<dbReference type="EC" id="2.7.7.2" evidence="14"/>
<comment type="catalytic activity">
    <reaction evidence="13 14">
        <text>FMN + ATP + H(+) = FAD + diphosphate</text>
        <dbReference type="Rhea" id="RHEA:17237"/>
        <dbReference type="ChEBI" id="CHEBI:15378"/>
        <dbReference type="ChEBI" id="CHEBI:30616"/>
        <dbReference type="ChEBI" id="CHEBI:33019"/>
        <dbReference type="ChEBI" id="CHEBI:57692"/>
        <dbReference type="ChEBI" id="CHEBI:58210"/>
        <dbReference type="EC" id="2.7.7.2"/>
    </reaction>
</comment>
<dbReference type="SMART" id="SM00904">
    <property type="entry name" value="Flavokinase"/>
    <property type="match status" value="1"/>
</dbReference>
<dbReference type="Pfam" id="PF06574">
    <property type="entry name" value="FAD_syn"/>
    <property type="match status" value="1"/>
</dbReference>
<dbReference type="NCBIfam" id="TIGR00083">
    <property type="entry name" value="ribF"/>
    <property type="match status" value="1"/>
</dbReference>
<dbReference type="PANTHER" id="PTHR22749">
    <property type="entry name" value="RIBOFLAVIN KINASE/FMN ADENYLYLTRANSFERASE"/>
    <property type="match status" value="1"/>
</dbReference>
<evidence type="ECO:0000259" key="15">
    <source>
        <dbReference type="SMART" id="SM00904"/>
    </source>
</evidence>
<dbReference type="PIRSF" id="PIRSF004491">
    <property type="entry name" value="FAD_Synth"/>
    <property type="match status" value="1"/>
</dbReference>
<dbReference type="Pfam" id="PF01687">
    <property type="entry name" value="Flavokinase"/>
    <property type="match status" value="1"/>
</dbReference>
<reference evidence="16" key="1">
    <citation type="submission" date="2022-12" db="EMBL/GenBank/DDBJ databases">
        <title>Peptostreptococcus.</title>
        <authorList>
            <person name="Lee S.H."/>
        </authorList>
    </citation>
    <scope>NUCLEOTIDE SEQUENCE</scope>
    <source>
        <strain evidence="16">CBA3647</strain>
    </source>
</reference>
<dbReference type="EC" id="2.7.1.26" evidence="14"/>
<evidence type="ECO:0000256" key="8">
    <source>
        <dbReference type="ARBA" id="ARBA00022777"/>
    </source>
</evidence>
<keyword evidence="11" id="KW-0511">Multifunctional enzyme</keyword>
<gene>
    <name evidence="16" type="ORF">O0R46_04145</name>
</gene>
<evidence type="ECO:0000256" key="11">
    <source>
        <dbReference type="ARBA" id="ARBA00023268"/>
    </source>
</evidence>
<dbReference type="InterPro" id="IPR015864">
    <property type="entry name" value="FAD_synthase"/>
</dbReference>
<dbReference type="InterPro" id="IPR023465">
    <property type="entry name" value="Riboflavin_kinase_dom_sf"/>
</dbReference>
<dbReference type="SUPFAM" id="SSF52374">
    <property type="entry name" value="Nucleotidylyl transferase"/>
    <property type="match status" value="1"/>
</dbReference>
<evidence type="ECO:0000256" key="9">
    <source>
        <dbReference type="ARBA" id="ARBA00022827"/>
    </source>
</evidence>